<evidence type="ECO:0000313" key="7">
    <source>
        <dbReference type="Proteomes" id="UP000319257"/>
    </source>
</evidence>
<feature type="region of interest" description="Disordered" evidence="3">
    <location>
        <begin position="1"/>
        <end position="20"/>
    </location>
</feature>
<protein>
    <submittedName>
        <fullName evidence="6">Uncharacterized protein</fullName>
    </submittedName>
</protein>
<evidence type="ECO:0000256" key="3">
    <source>
        <dbReference type="SAM" id="MobiDB-lite"/>
    </source>
</evidence>
<dbReference type="Proteomes" id="UP000319257">
    <property type="component" value="Unassembled WGS sequence"/>
</dbReference>
<proteinExistence type="predicted"/>
<dbReference type="GO" id="GO:0016579">
    <property type="term" value="P:protein deubiquitination"/>
    <property type="evidence" value="ECO:0007669"/>
    <property type="project" value="TreeGrafter"/>
</dbReference>
<dbReference type="Pfam" id="PF00076">
    <property type="entry name" value="RRM_1"/>
    <property type="match status" value="1"/>
</dbReference>
<dbReference type="InterPro" id="IPR012677">
    <property type="entry name" value="Nucleotide-bd_a/b_plait_sf"/>
</dbReference>
<evidence type="ECO:0000256" key="2">
    <source>
        <dbReference type="PROSITE-ProRule" id="PRU00176"/>
    </source>
</evidence>
<evidence type="ECO:0000259" key="4">
    <source>
        <dbReference type="PROSITE" id="PS50102"/>
    </source>
</evidence>
<dbReference type="GO" id="GO:1990861">
    <property type="term" value="C:Ubp3-Bre5 deubiquitination complex"/>
    <property type="evidence" value="ECO:0007669"/>
    <property type="project" value="TreeGrafter"/>
</dbReference>
<keyword evidence="1 2" id="KW-0694">RNA-binding</keyword>
<dbReference type="EMBL" id="SKBQ01000043">
    <property type="protein sequence ID" value="TPX12135.1"/>
    <property type="molecule type" value="Genomic_DNA"/>
</dbReference>
<dbReference type="GO" id="GO:0003729">
    <property type="term" value="F:mRNA binding"/>
    <property type="evidence" value="ECO:0007669"/>
    <property type="project" value="TreeGrafter"/>
</dbReference>
<dbReference type="InterPro" id="IPR035979">
    <property type="entry name" value="RBD_domain_sf"/>
</dbReference>
<dbReference type="GO" id="GO:1990904">
    <property type="term" value="C:ribonucleoprotein complex"/>
    <property type="evidence" value="ECO:0007669"/>
    <property type="project" value="TreeGrafter"/>
</dbReference>
<evidence type="ECO:0000259" key="5">
    <source>
        <dbReference type="PROSITE" id="PS50177"/>
    </source>
</evidence>
<feature type="compositionally biased region" description="Low complexity" evidence="3">
    <location>
        <begin position="207"/>
        <end position="240"/>
    </location>
</feature>
<keyword evidence="7" id="KW-1185">Reference proteome</keyword>
<dbReference type="Pfam" id="PF02136">
    <property type="entry name" value="NTF2"/>
    <property type="match status" value="1"/>
</dbReference>
<sequence>MATNGNTAHPDHADAGNSNNPSKDEVGWYFVEQYYTTLSKFPEKLHLFYGKKSQFVYGQEAEVANVSVGRQAIQERVKQLDFQDCKVRISNVDAQGSVDNIVIQVIGETSNKSGEPRKFVQTFILAQQPSGYFVLNDILRFIKEEAEEETADASAQPDVAIAEPTSVPAEIQPEQEAPKSVADTEESTQAQLDPAVVDKKLEEAGAEESQAASTVGSAAEPAPAQQAAPVATPAAVSSVPDPEKAAQEIAEEEAKKPETPKDPTPTPIPARAPAPAPAPAPAEPEKPKEPAKPMTWASRIAAAAGPPKPVVPLPKAAAPAAAQTKPTAAPAAAATAAAPAAAQPAAPTQPAETAAKDAGNEWQTAGADSKKQSRPQSISGPPQQEGCLGYVKYVTEKVQAADLKTALAKYGELVYFDINRMKNCAFVEFASPAGYQAAVAANPHTVNGESIVVEPRRPKAGAYGGSNYNQNRGSISGRGRGGFEGGRSGSQSGGRGGFGGQTRGRGGSSGAPRGRGPSQAANA</sequence>
<dbReference type="CDD" id="cd00590">
    <property type="entry name" value="RRM_SF"/>
    <property type="match status" value="1"/>
</dbReference>
<dbReference type="InterPro" id="IPR002075">
    <property type="entry name" value="NTF2_dom"/>
</dbReference>
<dbReference type="SMART" id="SM00360">
    <property type="entry name" value="RRM"/>
    <property type="match status" value="1"/>
</dbReference>
<dbReference type="PROSITE" id="PS50177">
    <property type="entry name" value="NTF2_DOMAIN"/>
    <property type="match status" value="1"/>
</dbReference>
<reference evidence="6 7" key="1">
    <citation type="submission" date="2019-06" db="EMBL/GenBank/DDBJ databases">
        <title>Draft genome sequence of the filamentous fungus Phialemoniopsis curvata isolated from diesel fuel.</title>
        <authorList>
            <person name="Varaljay V.A."/>
            <person name="Lyon W.J."/>
            <person name="Crouch A.L."/>
            <person name="Drake C.E."/>
            <person name="Hollomon J.M."/>
            <person name="Nadeau L.J."/>
            <person name="Nunn H.S."/>
            <person name="Stevenson B.S."/>
            <person name="Bojanowski C.L."/>
            <person name="Crookes-Goodson W.J."/>
        </authorList>
    </citation>
    <scope>NUCLEOTIDE SEQUENCE [LARGE SCALE GENOMIC DNA]</scope>
    <source>
        <strain evidence="6 7">D216</strain>
    </source>
</reference>
<evidence type="ECO:0000313" key="6">
    <source>
        <dbReference type="EMBL" id="TPX12135.1"/>
    </source>
</evidence>
<dbReference type="InParanoid" id="A0A507AN14"/>
<evidence type="ECO:0000256" key="1">
    <source>
        <dbReference type="ARBA" id="ARBA00022884"/>
    </source>
</evidence>
<dbReference type="GO" id="GO:0005829">
    <property type="term" value="C:cytosol"/>
    <property type="evidence" value="ECO:0007669"/>
    <property type="project" value="TreeGrafter"/>
</dbReference>
<dbReference type="Gene3D" id="3.30.70.330">
    <property type="match status" value="1"/>
</dbReference>
<feature type="compositionally biased region" description="Basic and acidic residues" evidence="3">
    <location>
        <begin position="241"/>
        <end position="261"/>
    </location>
</feature>
<dbReference type="RefSeq" id="XP_030993846.1">
    <property type="nucleotide sequence ID" value="XM_031141973.1"/>
</dbReference>
<dbReference type="GO" id="GO:0034517">
    <property type="term" value="P:ribophagy"/>
    <property type="evidence" value="ECO:0007669"/>
    <property type="project" value="TreeGrafter"/>
</dbReference>
<feature type="region of interest" description="Disordered" evidence="3">
    <location>
        <begin position="166"/>
        <end position="385"/>
    </location>
</feature>
<dbReference type="InterPro" id="IPR000504">
    <property type="entry name" value="RRM_dom"/>
</dbReference>
<name>A0A507AN14_9PEZI</name>
<dbReference type="Gene3D" id="3.10.450.50">
    <property type="match status" value="1"/>
</dbReference>
<feature type="compositionally biased region" description="Low complexity" evidence="3">
    <location>
        <begin position="313"/>
        <end position="353"/>
    </location>
</feature>
<feature type="compositionally biased region" description="Pro residues" evidence="3">
    <location>
        <begin position="262"/>
        <end position="282"/>
    </location>
</feature>
<dbReference type="STRING" id="1093900.A0A507AN14"/>
<dbReference type="InterPro" id="IPR039539">
    <property type="entry name" value="Ras_GTPase_bind_prot"/>
</dbReference>
<dbReference type="AlphaFoldDB" id="A0A507AN14"/>
<accession>A0A507AN14</accession>
<feature type="compositionally biased region" description="Gly residues" evidence="3">
    <location>
        <begin position="476"/>
        <end position="509"/>
    </location>
</feature>
<feature type="domain" description="RRM" evidence="4">
    <location>
        <begin position="390"/>
        <end position="458"/>
    </location>
</feature>
<organism evidence="6 7">
    <name type="scientific">Thyridium curvatum</name>
    <dbReference type="NCBI Taxonomy" id="1093900"/>
    <lineage>
        <taxon>Eukaryota</taxon>
        <taxon>Fungi</taxon>
        <taxon>Dikarya</taxon>
        <taxon>Ascomycota</taxon>
        <taxon>Pezizomycotina</taxon>
        <taxon>Sordariomycetes</taxon>
        <taxon>Sordariomycetidae</taxon>
        <taxon>Thyridiales</taxon>
        <taxon>Thyridiaceae</taxon>
        <taxon>Thyridium</taxon>
    </lineage>
</organism>
<dbReference type="FunFam" id="3.10.450.50:FF:000003">
    <property type="entry name" value="Nuclear transport factor 2 family protein"/>
    <property type="match status" value="1"/>
</dbReference>
<dbReference type="OrthoDB" id="339151at2759"/>
<dbReference type="PROSITE" id="PS50102">
    <property type="entry name" value="RRM"/>
    <property type="match status" value="1"/>
</dbReference>
<dbReference type="InterPro" id="IPR032710">
    <property type="entry name" value="NTF2-like_dom_sf"/>
</dbReference>
<dbReference type="PANTHER" id="PTHR10693:SF20">
    <property type="entry name" value="AT27578P"/>
    <property type="match status" value="1"/>
</dbReference>
<dbReference type="SUPFAM" id="SSF54427">
    <property type="entry name" value="NTF2-like"/>
    <property type="match status" value="1"/>
</dbReference>
<feature type="compositionally biased region" description="Low complexity" evidence="3">
    <location>
        <begin position="510"/>
        <end position="523"/>
    </location>
</feature>
<feature type="region of interest" description="Disordered" evidence="3">
    <location>
        <begin position="461"/>
        <end position="523"/>
    </location>
</feature>
<dbReference type="PANTHER" id="PTHR10693">
    <property type="entry name" value="RAS GTPASE-ACTIVATING PROTEIN-BINDING PROTEIN"/>
    <property type="match status" value="1"/>
</dbReference>
<dbReference type="InterPro" id="IPR018222">
    <property type="entry name" value="Nuclear_transport_factor_2_euk"/>
</dbReference>
<dbReference type="CDD" id="cd00780">
    <property type="entry name" value="NTF2"/>
    <property type="match status" value="1"/>
</dbReference>
<comment type="caution">
    <text evidence="6">The sequence shown here is derived from an EMBL/GenBank/DDBJ whole genome shotgun (WGS) entry which is preliminary data.</text>
</comment>
<dbReference type="SUPFAM" id="SSF54928">
    <property type="entry name" value="RNA-binding domain, RBD"/>
    <property type="match status" value="1"/>
</dbReference>
<dbReference type="GeneID" id="41974697"/>
<feature type="domain" description="NTF2" evidence="5">
    <location>
        <begin position="26"/>
        <end position="141"/>
    </location>
</feature>
<gene>
    <name evidence="6" type="ORF">E0L32_007250</name>
</gene>